<dbReference type="Gene3D" id="1.10.10.10">
    <property type="entry name" value="Winged helix-like DNA-binding domain superfamily/Winged helix DNA-binding domain"/>
    <property type="match status" value="1"/>
</dbReference>
<dbReference type="PROSITE" id="PS51683">
    <property type="entry name" value="SAM_OMT_II"/>
    <property type="match status" value="1"/>
</dbReference>
<feature type="domain" description="O-methyltransferase C-terminal" evidence="5">
    <location>
        <begin position="280"/>
        <end position="426"/>
    </location>
</feature>
<evidence type="ECO:0000313" key="6">
    <source>
        <dbReference type="Proteomes" id="UP000515153"/>
    </source>
</evidence>
<dbReference type="PANTHER" id="PTHR43712:SF17">
    <property type="entry name" value="O-METHYLTRANSFERASE"/>
    <property type="match status" value="1"/>
</dbReference>
<dbReference type="GO" id="GO:0032259">
    <property type="term" value="P:methylation"/>
    <property type="evidence" value="ECO:0007669"/>
    <property type="project" value="UniProtKB-KW"/>
</dbReference>
<reference evidence="7" key="1">
    <citation type="journal article" date="2019" name="Mol. Biol. Evol.">
        <title>Blast fungal genomes show frequent chromosomal changes, gene gains and losses, and effector gene turnover.</title>
        <authorList>
            <person name="Gomez Luciano L.B."/>
            <person name="Jason Tsai I."/>
            <person name="Chuma I."/>
            <person name="Tosa Y."/>
            <person name="Chen Y.H."/>
            <person name="Li J.Y."/>
            <person name="Li M.Y."/>
            <person name="Jade Lu M.Y."/>
            <person name="Nakayashiki H."/>
            <person name="Li W.H."/>
        </authorList>
    </citation>
    <scope>NUCLEOTIDE SEQUENCE</scope>
    <source>
        <strain evidence="7">NI907</strain>
    </source>
</reference>
<keyword evidence="6" id="KW-1185">Reference proteome</keyword>
<dbReference type="GeneID" id="41958546"/>
<dbReference type="InterPro" id="IPR001077">
    <property type="entry name" value="COMT_C"/>
</dbReference>
<keyword evidence="2" id="KW-0808">Transferase</keyword>
<sequence>MLAAEKVSDATNGNANDATTTTTNETINGSTNGKTNGKHAPVDPAIATQPTDLAAVPELAKAIAATADSVTAEDQAARYDLLLKARSLVQALETPRETMIKHCWAQTSATGALTFGIDTGLWELMARNGDRPQAVADLAAALGIDPPLLARVMRHVAAMGYLKETGVDEYQPTAFIKALTIEIISAGYFAAPSACGSAQLRFHDYAKKNGLKNPNDPKHTSCNHAYNTTSNFFEYQVELGYGMHFNHHMAGYRQGRLPWMHPSFYPVQDRLVTGFDPTTALLVDIGGSIGHDIAEFHQYHPTAPGQLILQDLPVVIDEIKPGALPAAITPMSYDFLTEQPIKGARAYYMHSVLHDWPDEVAGQILARIKAAMTPGYSRLLVNENVVPDSGAWWETTALDFMMMTLFCAKERTEADWRKLLEGNGFKIVKIWSGGKGVESLIECELP</sequence>
<reference evidence="7" key="2">
    <citation type="submission" date="2019-10" db="EMBL/GenBank/DDBJ databases">
        <authorList>
            <consortium name="NCBI Genome Project"/>
        </authorList>
    </citation>
    <scope>NUCLEOTIDE SEQUENCE</scope>
    <source>
        <strain evidence="7">NI907</strain>
    </source>
</reference>
<dbReference type="GO" id="GO:0008171">
    <property type="term" value="F:O-methyltransferase activity"/>
    <property type="evidence" value="ECO:0007669"/>
    <property type="project" value="InterPro"/>
</dbReference>
<reference evidence="7" key="3">
    <citation type="submission" date="2025-08" db="UniProtKB">
        <authorList>
            <consortium name="RefSeq"/>
        </authorList>
    </citation>
    <scope>IDENTIFICATION</scope>
    <source>
        <strain evidence="7">NI907</strain>
    </source>
</reference>
<evidence type="ECO:0000256" key="3">
    <source>
        <dbReference type="ARBA" id="ARBA00022691"/>
    </source>
</evidence>
<proteinExistence type="predicted"/>
<keyword evidence="1" id="KW-0489">Methyltransferase</keyword>
<organism evidence="6 7">
    <name type="scientific">Pyricularia grisea</name>
    <name type="common">Crabgrass-specific blast fungus</name>
    <name type="synonym">Magnaporthe grisea</name>
    <dbReference type="NCBI Taxonomy" id="148305"/>
    <lineage>
        <taxon>Eukaryota</taxon>
        <taxon>Fungi</taxon>
        <taxon>Dikarya</taxon>
        <taxon>Ascomycota</taxon>
        <taxon>Pezizomycotina</taxon>
        <taxon>Sordariomycetes</taxon>
        <taxon>Sordariomycetidae</taxon>
        <taxon>Magnaporthales</taxon>
        <taxon>Pyriculariaceae</taxon>
        <taxon>Pyricularia</taxon>
    </lineage>
</organism>
<evidence type="ECO:0000256" key="2">
    <source>
        <dbReference type="ARBA" id="ARBA00022679"/>
    </source>
</evidence>
<dbReference type="RefSeq" id="XP_030983484.1">
    <property type="nucleotide sequence ID" value="XM_031123637.1"/>
</dbReference>
<keyword evidence="3" id="KW-0949">S-adenosyl-L-methionine</keyword>
<dbReference type="Gene3D" id="3.40.50.150">
    <property type="entry name" value="Vaccinia Virus protein VP39"/>
    <property type="match status" value="1"/>
</dbReference>
<dbReference type="InterPro" id="IPR016461">
    <property type="entry name" value="COMT-like"/>
</dbReference>
<evidence type="ECO:0000256" key="1">
    <source>
        <dbReference type="ARBA" id="ARBA00022603"/>
    </source>
</evidence>
<protein>
    <recommendedName>
        <fullName evidence="5">O-methyltransferase C-terminal domain-containing protein</fullName>
    </recommendedName>
</protein>
<dbReference type="InterPro" id="IPR036388">
    <property type="entry name" value="WH-like_DNA-bd_sf"/>
</dbReference>
<dbReference type="InterPro" id="IPR029063">
    <property type="entry name" value="SAM-dependent_MTases_sf"/>
</dbReference>
<feature type="compositionally biased region" description="Low complexity" evidence="4">
    <location>
        <begin position="10"/>
        <end position="33"/>
    </location>
</feature>
<feature type="region of interest" description="Disordered" evidence="4">
    <location>
        <begin position="1"/>
        <end position="45"/>
    </location>
</feature>
<dbReference type="AlphaFoldDB" id="A0A6P8B908"/>
<dbReference type="SUPFAM" id="SSF53335">
    <property type="entry name" value="S-adenosyl-L-methionine-dependent methyltransferases"/>
    <property type="match status" value="1"/>
</dbReference>
<name>A0A6P8B908_PYRGI</name>
<dbReference type="Pfam" id="PF00891">
    <property type="entry name" value="Methyltransf_2"/>
    <property type="match status" value="1"/>
</dbReference>
<evidence type="ECO:0000259" key="5">
    <source>
        <dbReference type="Pfam" id="PF00891"/>
    </source>
</evidence>
<accession>A0A6P8B908</accession>
<evidence type="ECO:0000256" key="4">
    <source>
        <dbReference type="SAM" id="MobiDB-lite"/>
    </source>
</evidence>
<gene>
    <name evidence="7" type="ORF">PgNI_03583</name>
</gene>
<evidence type="ECO:0000313" key="7">
    <source>
        <dbReference type="RefSeq" id="XP_030983484.1"/>
    </source>
</evidence>
<dbReference type="Proteomes" id="UP000515153">
    <property type="component" value="Unplaced"/>
</dbReference>
<dbReference type="KEGG" id="pgri:PgNI_03583"/>
<dbReference type="InterPro" id="IPR036390">
    <property type="entry name" value="WH_DNA-bd_sf"/>
</dbReference>
<dbReference type="SUPFAM" id="SSF46785">
    <property type="entry name" value="Winged helix' DNA-binding domain"/>
    <property type="match status" value="1"/>
</dbReference>
<dbReference type="PANTHER" id="PTHR43712">
    <property type="entry name" value="PUTATIVE (AFU_ORTHOLOGUE AFUA_4G14580)-RELATED"/>
    <property type="match status" value="1"/>
</dbReference>